<dbReference type="InterPro" id="IPR007221">
    <property type="entry name" value="MreC"/>
</dbReference>
<feature type="region of interest" description="Disordered" evidence="7">
    <location>
        <begin position="269"/>
        <end position="311"/>
    </location>
</feature>
<evidence type="ECO:0000313" key="9">
    <source>
        <dbReference type="EMBL" id="MBK1726135.1"/>
    </source>
</evidence>
<keyword evidence="3 5" id="KW-0133">Cell shape</keyword>
<comment type="function">
    <text evidence="5">Involved in formation and maintenance of cell shape.</text>
</comment>
<proteinExistence type="inferred from homology"/>
<dbReference type="PIRSF" id="PIRSF038471">
    <property type="entry name" value="MreC"/>
    <property type="match status" value="1"/>
</dbReference>
<organism evidence="9 10">
    <name type="scientific">Halorhodospira neutriphila</name>
    <dbReference type="NCBI Taxonomy" id="168379"/>
    <lineage>
        <taxon>Bacteria</taxon>
        <taxon>Pseudomonadati</taxon>
        <taxon>Pseudomonadota</taxon>
        <taxon>Gammaproteobacteria</taxon>
        <taxon>Chromatiales</taxon>
        <taxon>Ectothiorhodospiraceae</taxon>
        <taxon>Halorhodospira</taxon>
    </lineage>
</organism>
<gene>
    <name evidence="9" type="ORF">CKO13_03670</name>
</gene>
<evidence type="ECO:0000313" key="10">
    <source>
        <dbReference type="Proteomes" id="UP000738126"/>
    </source>
</evidence>
<keyword evidence="6" id="KW-0175">Coiled coil</keyword>
<dbReference type="EMBL" id="NRSH01000025">
    <property type="protein sequence ID" value="MBK1726135.1"/>
    <property type="molecule type" value="Genomic_DNA"/>
</dbReference>
<evidence type="ECO:0000256" key="1">
    <source>
        <dbReference type="ARBA" id="ARBA00009369"/>
    </source>
</evidence>
<dbReference type="PANTHER" id="PTHR34138">
    <property type="entry name" value="CELL SHAPE-DETERMINING PROTEIN MREC"/>
    <property type="match status" value="1"/>
</dbReference>
<keyword evidence="10" id="KW-1185">Reference proteome</keyword>
<accession>A0ABS1E2Y3</accession>
<reference evidence="9 10" key="1">
    <citation type="journal article" date="2020" name="Microorganisms">
        <title>Osmotic Adaptation and Compatible Solute Biosynthesis of Phototrophic Bacteria as Revealed from Genome Analyses.</title>
        <authorList>
            <person name="Imhoff J.F."/>
            <person name="Rahn T."/>
            <person name="Kunzel S."/>
            <person name="Keller A."/>
            <person name="Neulinger S.C."/>
        </authorList>
    </citation>
    <scope>NUCLEOTIDE SEQUENCE [LARGE SCALE GENOMIC DNA]</scope>
    <source>
        <strain evidence="9 10">DSM 15116</strain>
    </source>
</reference>
<evidence type="ECO:0000256" key="2">
    <source>
        <dbReference type="ARBA" id="ARBA00013855"/>
    </source>
</evidence>
<dbReference type="InterPro" id="IPR042177">
    <property type="entry name" value="Cell/Rod_1"/>
</dbReference>
<feature type="domain" description="Rod shape-determining protein MreC beta-barrel core" evidence="8">
    <location>
        <begin position="124"/>
        <end position="270"/>
    </location>
</feature>
<dbReference type="Gene3D" id="2.40.10.340">
    <property type="entry name" value="Rod shape-determining protein MreC, domain 1"/>
    <property type="match status" value="1"/>
</dbReference>
<evidence type="ECO:0000256" key="3">
    <source>
        <dbReference type="ARBA" id="ARBA00022960"/>
    </source>
</evidence>
<dbReference type="InterPro" id="IPR055342">
    <property type="entry name" value="MreC_beta-barrel_core"/>
</dbReference>
<dbReference type="Pfam" id="PF04085">
    <property type="entry name" value="MreC"/>
    <property type="match status" value="1"/>
</dbReference>
<comment type="similarity">
    <text evidence="1 5">Belongs to the MreC family.</text>
</comment>
<dbReference type="Proteomes" id="UP000738126">
    <property type="component" value="Unassembled WGS sequence"/>
</dbReference>
<evidence type="ECO:0000256" key="6">
    <source>
        <dbReference type="SAM" id="Coils"/>
    </source>
</evidence>
<evidence type="ECO:0000256" key="5">
    <source>
        <dbReference type="PIRNR" id="PIRNR038471"/>
    </source>
</evidence>
<sequence>MKKPLFLNGPSTTTRLLLLAVASILLMTLDHREGVLEPLHRAASSVVYPLQQAVDLPLEAVDALAGWFTSRQQLLEENRRLRERQLEQRAQLQRLETLQTEVERLRGLLGSSQELETEVTITEIMRVDLDPHTHLVEIEHGSHQGVFTGQPVLDASGVTGQVDQVGPLSATVRLISDPSHAIPVEVDRNGLRSIAIGNGSLRRLELAHVPKNADIREGDLLTTSGLGGTFPRGYPVARVTSVATEPSQPFAEVLARPTAELNRSRKLMLVSTERLREPPEGERRGAEGSGAAAPAPGPAEPPRGEGEGGAP</sequence>
<evidence type="ECO:0000259" key="8">
    <source>
        <dbReference type="Pfam" id="PF04085"/>
    </source>
</evidence>
<feature type="compositionally biased region" description="Basic and acidic residues" evidence="7">
    <location>
        <begin position="273"/>
        <end position="286"/>
    </location>
</feature>
<dbReference type="NCBIfam" id="TIGR00219">
    <property type="entry name" value="mreC"/>
    <property type="match status" value="1"/>
</dbReference>
<name>A0ABS1E2Y3_9GAMM</name>
<comment type="caution">
    <text evidence="9">The sequence shown here is derived from an EMBL/GenBank/DDBJ whole genome shotgun (WGS) entry which is preliminary data.</text>
</comment>
<evidence type="ECO:0000256" key="7">
    <source>
        <dbReference type="SAM" id="MobiDB-lite"/>
    </source>
</evidence>
<protein>
    <recommendedName>
        <fullName evidence="2 5">Cell shape-determining protein MreC</fullName>
    </recommendedName>
    <alternativeName>
        <fullName evidence="4 5">Cell shape protein MreC</fullName>
    </alternativeName>
</protein>
<feature type="compositionally biased region" description="Basic and acidic residues" evidence="7">
    <location>
        <begin position="302"/>
        <end position="311"/>
    </location>
</feature>
<dbReference type="RefSeq" id="WP_200256947.1">
    <property type="nucleotide sequence ID" value="NZ_NRSH01000025.1"/>
</dbReference>
<feature type="coiled-coil region" evidence="6">
    <location>
        <begin position="71"/>
        <end position="98"/>
    </location>
</feature>
<evidence type="ECO:0000256" key="4">
    <source>
        <dbReference type="ARBA" id="ARBA00032089"/>
    </source>
</evidence>
<dbReference type="Gene3D" id="2.40.10.350">
    <property type="entry name" value="Rod shape-determining protein MreC, domain 2"/>
    <property type="match status" value="1"/>
</dbReference>
<dbReference type="InterPro" id="IPR042175">
    <property type="entry name" value="Cell/Rod_MreC_2"/>
</dbReference>
<dbReference type="PANTHER" id="PTHR34138:SF1">
    <property type="entry name" value="CELL SHAPE-DETERMINING PROTEIN MREC"/>
    <property type="match status" value="1"/>
</dbReference>